<dbReference type="Pfam" id="PF02338">
    <property type="entry name" value="OTU"/>
    <property type="match status" value="1"/>
</dbReference>
<evidence type="ECO:0000256" key="8">
    <source>
        <dbReference type="SAM" id="MobiDB-lite"/>
    </source>
</evidence>
<dbReference type="FunFam" id="3.90.70.80:FF:000018">
    <property type="entry name" value="OTU domain-containing protein 5-B"/>
    <property type="match status" value="1"/>
</dbReference>
<dbReference type="GO" id="GO:0016579">
    <property type="term" value="P:protein deubiquitination"/>
    <property type="evidence" value="ECO:0007669"/>
    <property type="project" value="TreeGrafter"/>
</dbReference>
<organism evidence="10">
    <name type="scientific">Phlebotomus kandelakii</name>
    <dbReference type="NCBI Taxonomy" id="1109342"/>
    <lineage>
        <taxon>Eukaryota</taxon>
        <taxon>Metazoa</taxon>
        <taxon>Ecdysozoa</taxon>
        <taxon>Arthropoda</taxon>
        <taxon>Hexapoda</taxon>
        <taxon>Insecta</taxon>
        <taxon>Pterygota</taxon>
        <taxon>Neoptera</taxon>
        <taxon>Endopterygota</taxon>
        <taxon>Diptera</taxon>
        <taxon>Nematocera</taxon>
        <taxon>Psychodoidea</taxon>
        <taxon>Psychodidae</taxon>
        <taxon>Phlebotomus</taxon>
        <taxon>Larroussius</taxon>
    </lineage>
</organism>
<feature type="compositionally biased region" description="Low complexity" evidence="8">
    <location>
        <begin position="344"/>
        <end position="360"/>
    </location>
</feature>
<dbReference type="CDD" id="cd22752">
    <property type="entry name" value="OTU_OTUD5-like"/>
    <property type="match status" value="1"/>
</dbReference>
<dbReference type="GO" id="GO:0004843">
    <property type="term" value="F:cysteine-type deubiquitinase activity"/>
    <property type="evidence" value="ECO:0007669"/>
    <property type="project" value="UniProtKB-EC"/>
</dbReference>
<dbReference type="EC" id="3.4.19.12" evidence="3"/>
<dbReference type="InterPro" id="IPR003323">
    <property type="entry name" value="OTU_dom"/>
</dbReference>
<feature type="region of interest" description="Disordered" evidence="8">
    <location>
        <begin position="342"/>
        <end position="469"/>
    </location>
</feature>
<keyword evidence="6" id="KW-0378">Hydrolase</keyword>
<feature type="compositionally biased region" description="Basic and acidic residues" evidence="8">
    <location>
        <begin position="10"/>
        <end position="20"/>
    </location>
</feature>
<dbReference type="Gene3D" id="3.90.70.80">
    <property type="match status" value="1"/>
</dbReference>
<evidence type="ECO:0000313" key="10">
    <source>
        <dbReference type="EMBL" id="NBJ61037.1"/>
    </source>
</evidence>
<comment type="catalytic activity">
    <reaction evidence="1">
        <text>Thiol-dependent hydrolysis of ester, thioester, amide, peptide and isopeptide bonds formed by the C-terminal Gly of ubiquitin (a 76-residue protein attached to proteins as an intracellular targeting signal).</text>
        <dbReference type="EC" id="3.4.19.12"/>
    </reaction>
</comment>
<dbReference type="PANTHER" id="PTHR12419">
    <property type="entry name" value="OTU DOMAIN CONTAINING PROTEIN"/>
    <property type="match status" value="1"/>
</dbReference>
<reference evidence="10" key="1">
    <citation type="submission" date="2019-10" db="EMBL/GenBank/DDBJ databases">
        <title>Short sand fly seasons in Tbilisi, Georgia, hinder development of host immunity to saliva of the visceral leishmaniasis vector Phlebotomus kandelakii.</title>
        <authorList>
            <person name="Oliveira F."/>
            <person name="Giorgobiani E."/>
            <person name="Guimaraes-Costa A.B."/>
            <person name="Abdeladhim M."/>
            <person name="Oristian J."/>
            <person name="Tskhvaradze L."/>
            <person name="Tsertsvadze N."/>
            <person name="Zakalashvili M."/>
            <person name="Valenzuela J.G."/>
            <person name="Kamhawi S."/>
        </authorList>
    </citation>
    <scope>NUCLEOTIDE SEQUENCE</scope>
    <source>
        <strain evidence="10">Wild-capture in Tbilisi</strain>
        <tissue evidence="10">Salivary glands</tissue>
    </source>
</reference>
<evidence type="ECO:0000256" key="4">
    <source>
        <dbReference type="ARBA" id="ARBA00022670"/>
    </source>
</evidence>
<evidence type="ECO:0000256" key="6">
    <source>
        <dbReference type="ARBA" id="ARBA00022801"/>
    </source>
</evidence>
<keyword evidence="5" id="KW-0833">Ubl conjugation pathway</keyword>
<dbReference type="InterPro" id="IPR050704">
    <property type="entry name" value="Peptidase_C85-like"/>
</dbReference>
<feature type="compositionally biased region" description="Basic and acidic residues" evidence="8">
    <location>
        <begin position="59"/>
        <end position="71"/>
    </location>
</feature>
<evidence type="ECO:0000256" key="7">
    <source>
        <dbReference type="ARBA" id="ARBA00033460"/>
    </source>
</evidence>
<sequence length="518" mass="58556">MTIKPLINQKKSEEANKEEQTQNNSPQREKRSSGHGYEENVGRHRRTPQKTCGLRKRDKRVDTRSEREKHSKSPHFPLASAQPHASTSHERPTSGPAVMDLLEENFSGYNSGDEHIGQRDAVLTPEQWSERDEKFVKAMAERGLSVKEIAEDGACLFRAISLQIYGDQDMHEVIRQQTMDYIYQNREYFTQFVTEDISSYVQRKRENHVHGNHIEVQAMSEIYNRPVELYCYQTKPINIFNSGQSDNGYEPLRLSYQRCSHYNAILDPFKASVGVGLGLAGYKPEDVDHKQVRDAVRLSEDLEIEQTMFEDKLKTTDWEATNEAIEEQIARESYLQWCREQKAQKSSGSSSTVTSTAVSGNHMGAGSSTMDLRVEGGGGGGSTSGESSSRDEPASGANSPSSERRRRRRRIEEEAPEGEKRESDLSYTPPSVKKAKRRPQSGSNSPVRTPSATPGPSSRDESGNEKPLSLFYQSLLESSYTDDGDIQMSEKEMIQKALHMSRVDFIKVRQKHSDYDSP</sequence>
<feature type="compositionally biased region" description="Basic and acidic residues" evidence="8">
    <location>
        <begin position="27"/>
        <end position="42"/>
    </location>
</feature>
<dbReference type="EMBL" id="GIFK01003334">
    <property type="protein sequence ID" value="NBJ61037.1"/>
    <property type="molecule type" value="Transcribed_RNA"/>
</dbReference>
<feature type="region of interest" description="Disordered" evidence="8">
    <location>
        <begin position="1"/>
        <end position="96"/>
    </location>
</feature>
<protein>
    <recommendedName>
        <fullName evidence="3">ubiquitinyl hydrolase 1</fullName>
        <ecNumber evidence="3">3.4.19.12</ecNumber>
    </recommendedName>
    <alternativeName>
        <fullName evidence="7">Deubiquitinating enzyme A</fullName>
    </alternativeName>
</protein>
<evidence type="ECO:0000256" key="3">
    <source>
        <dbReference type="ARBA" id="ARBA00012759"/>
    </source>
</evidence>
<evidence type="ECO:0000259" key="9">
    <source>
        <dbReference type="PROSITE" id="PS50802"/>
    </source>
</evidence>
<accession>A0A6B2EDM6</accession>
<feature type="compositionally biased region" description="Polar residues" evidence="8">
    <location>
        <begin position="440"/>
        <end position="456"/>
    </location>
</feature>
<dbReference type="PANTHER" id="PTHR12419:SF4">
    <property type="entry name" value="OTU DOMAIN-CONTAINING PROTEIN 5"/>
    <property type="match status" value="1"/>
</dbReference>
<comment type="similarity">
    <text evidence="2">Belongs to the peptidase C85 family.</text>
</comment>
<feature type="compositionally biased region" description="Basic and acidic residues" evidence="8">
    <location>
        <begin position="410"/>
        <end position="424"/>
    </location>
</feature>
<dbReference type="AlphaFoldDB" id="A0A6B2EDM6"/>
<feature type="compositionally biased region" description="Basic residues" evidence="8">
    <location>
        <begin position="43"/>
        <end position="58"/>
    </location>
</feature>
<evidence type="ECO:0000256" key="5">
    <source>
        <dbReference type="ARBA" id="ARBA00022786"/>
    </source>
</evidence>
<proteinExistence type="inferred from homology"/>
<keyword evidence="4 10" id="KW-0645">Protease</keyword>
<dbReference type="SUPFAM" id="SSF54001">
    <property type="entry name" value="Cysteine proteinases"/>
    <property type="match status" value="1"/>
</dbReference>
<dbReference type="InterPro" id="IPR038765">
    <property type="entry name" value="Papain-like_cys_pep_sf"/>
</dbReference>
<evidence type="ECO:0000256" key="2">
    <source>
        <dbReference type="ARBA" id="ARBA00010407"/>
    </source>
</evidence>
<evidence type="ECO:0000256" key="1">
    <source>
        <dbReference type="ARBA" id="ARBA00000707"/>
    </source>
</evidence>
<feature type="domain" description="OTU" evidence="9">
    <location>
        <begin position="144"/>
        <end position="268"/>
    </location>
</feature>
<dbReference type="GO" id="GO:0006508">
    <property type="term" value="P:proteolysis"/>
    <property type="evidence" value="ECO:0007669"/>
    <property type="project" value="UniProtKB-KW"/>
</dbReference>
<dbReference type="PROSITE" id="PS50802">
    <property type="entry name" value="OTU"/>
    <property type="match status" value="1"/>
</dbReference>
<dbReference type="GO" id="GO:0061578">
    <property type="term" value="F:K63-linked deubiquitinase activity"/>
    <property type="evidence" value="ECO:0007669"/>
    <property type="project" value="TreeGrafter"/>
</dbReference>
<name>A0A6B2EDM6_9DIPT</name>